<name>A0A381TDD9_9ZZZZ</name>
<dbReference type="InterPro" id="IPR003448">
    <property type="entry name" value="Mopterin_biosynth_MoaE"/>
</dbReference>
<evidence type="ECO:0000313" key="1">
    <source>
        <dbReference type="EMBL" id="SVA14120.1"/>
    </source>
</evidence>
<dbReference type="AlphaFoldDB" id="A0A381TDD9"/>
<protein>
    <recommendedName>
        <fullName evidence="2">Molybdopterin synthase catalytic subunit</fullName>
    </recommendedName>
</protein>
<evidence type="ECO:0008006" key="2">
    <source>
        <dbReference type="Google" id="ProtNLM"/>
    </source>
</evidence>
<dbReference type="CDD" id="cd00756">
    <property type="entry name" value="MoaE"/>
    <property type="match status" value="1"/>
</dbReference>
<dbReference type="SUPFAM" id="SSF54690">
    <property type="entry name" value="Molybdopterin synthase subunit MoaE"/>
    <property type="match status" value="1"/>
</dbReference>
<dbReference type="GO" id="GO:0006777">
    <property type="term" value="P:Mo-molybdopterin cofactor biosynthetic process"/>
    <property type="evidence" value="ECO:0007669"/>
    <property type="project" value="InterPro"/>
</dbReference>
<reference evidence="1" key="1">
    <citation type="submission" date="2018-05" db="EMBL/GenBank/DDBJ databases">
        <authorList>
            <person name="Lanie J.A."/>
            <person name="Ng W.-L."/>
            <person name="Kazmierczak K.M."/>
            <person name="Andrzejewski T.M."/>
            <person name="Davidsen T.M."/>
            <person name="Wayne K.J."/>
            <person name="Tettelin H."/>
            <person name="Glass J.I."/>
            <person name="Rusch D."/>
            <person name="Podicherti R."/>
            <person name="Tsui H.-C.T."/>
            <person name="Winkler M.E."/>
        </authorList>
    </citation>
    <scope>NUCLEOTIDE SEQUENCE</scope>
</reference>
<gene>
    <name evidence="1" type="ORF">METZ01_LOCUS66974</name>
</gene>
<dbReference type="Pfam" id="PF02391">
    <property type="entry name" value="MoaE"/>
    <property type="match status" value="1"/>
</dbReference>
<dbReference type="EMBL" id="UINC01004410">
    <property type="protein sequence ID" value="SVA14120.1"/>
    <property type="molecule type" value="Genomic_DNA"/>
</dbReference>
<accession>A0A381TDD9</accession>
<dbReference type="InterPro" id="IPR036563">
    <property type="entry name" value="MoaE_sf"/>
</dbReference>
<organism evidence="1">
    <name type="scientific">marine metagenome</name>
    <dbReference type="NCBI Taxonomy" id="408172"/>
    <lineage>
        <taxon>unclassified sequences</taxon>
        <taxon>metagenomes</taxon>
        <taxon>ecological metagenomes</taxon>
    </lineage>
</organism>
<dbReference type="PANTHER" id="PTHR23404">
    <property type="entry name" value="MOLYBDOPTERIN SYNTHASE RELATED"/>
    <property type="match status" value="1"/>
</dbReference>
<dbReference type="Gene3D" id="3.90.1170.40">
    <property type="entry name" value="Molybdopterin biosynthesis MoaE subunit"/>
    <property type="match status" value="1"/>
</dbReference>
<sequence length="138" mass="15858">MVKVEIINGPIDFFPLNDNRDQDGAEIVFNGRVRAAEYDKIITALEYEQYEDMAESELKKVAEKTVKKFVIHDLFCKHRIGKVKVGQSSLHVVIRSKHRKEGFIAMNYFISALKDRVPIWKWAILEDGTKIPSDCTSS</sequence>
<proteinExistence type="predicted"/>